<proteinExistence type="predicted"/>
<keyword evidence="1" id="KW-1133">Transmembrane helix</keyword>
<dbReference type="AlphaFoldDB" id="A0A2U3AN72"/>
<evidence type="ECO:0000313" key="2">
    <source>
        <dbReference type="EMBL" id="PWI25993.1"/>
    </source>
</evidence>
<dbReference type="RefSeq" id="WP_109305414.1">
    <property type="nucleotide sequence ID" value="NZ_BJUF01000057.1"/>
</dbReference>
<evidence type="ECO:0000313" key="3">
    <source>
        <dbReference type="Proteomes" id="UP000245938"/>
    </source>
</evidence>
<keyword evidence="1" id="KW-0472">Membrane</keyword>
<keyword evidence="1" id="KW-0812">Transmembrane</keyword>
<feature type="transmembrane region" description="Helical" evidence="1">
    <location>
        <begin position="64"/>
        <end position="84"/>
    </location>
</feature>
<protein>
    <submittedName>
        <fullName evidence="2">Uncharacterized protein</fullName>
    </submittedName>
</protein>
<gene>
    <name evidence="2" type="ORF">DEX24_05530</name>
</gene>
<keyword evidence="3" id="KW-1185">Reference proteome</keyword>
<reference evidence="2 3" key="1">
    <citation type="submission" date="2018-05" db="EMBL/GenBank/DDBJ databases">
        <title>Kurthia sibirica genome sequence.</title>
        <authorList>
            <person name="Maclea K.S."/>
            <person name="Goen A.E."/>
        </authorList>
    </citation>
    <scope>NUCLEOTIDE SEQUENCE [LARGE SCALE GENOMIC DNA]</scope>
    <source>
        <strain evidence="2 3">ATCC 49154</strain>
    </source>
</reference>
<dbReference type="Proteomes" id="UP000245938">
    <property type="component" value="Unassembled WGS sequence"/>
</dbReference>
<evidence type="ECO:0000256" key="1">
    <source>
        <dbReference type="SAM" id="Phobius"/>
    </source>
</evidence>
<organism evidence="2 3">
    <name type="scientific">Kurthia sibirica</name>
    <dbReference type="NCBI Taxonomy" id="202750"/>
    <lineage>
        <taxon>Bacteria</taxon>
        <taxon>Bacillati</taxon>
        <taxon>Bacillota</taxon>
        <taxon>Bacilli</taxon>
        <taxon>Bacillales</taxon>
        <taxon>Caryophanaceae</taxon>
        <taxon>Kurthia</taxon>
    </lineage>
</organism>
<dbReference type="EMBL" id="QFVR01000005">
    <property type="protein sequence ID" value="PWI25993.1"/>
    <property type="molecule type" value="Genomic_DNA"/>
</dbReference>
<feature type="transmembrane region" description="Helical" evidence="1">
    <location>
        <begin position="35"/>
        <end position="57"/>
    </location>
</feature>
<comment type="caution">
    <text evidence="2">The sequence shown here is derived from an EMBL/GenBank/DDBJ whole genome shotgun (WGS) entry which is preliminary data.</text>
</comment>
<accession>A0A2U3AN72</accession>
<sequence>MSRVFSRTAFFFVFIGLGLLVPPFATTTLAFFSSWPVIFIGFFLYMIGACLSAVSIIKKERGTLTVVNLLGVLMGVIFIGMLMMSNDSVLK</sequence>
<name>A0A2U3AN72_9BACL</name>